<proteinExistence type="evidence at transcript level"/>
<accession>F0X5I6</accession>
<evidence type="ECO:0000313" key="1">
    <source>
        <dbReference type="EMBL" id="BAJ77857.1"/>
    </source>
</evidence>
<reference evidence="1" key="1">
    <citation type="submission" date="2011-02" db="EMBL/GenBank/DDBJ databases">
        <title>Construction and analysis of full-length cDNA library of Cryptosporidium parvum.</title>
        <authorList>
            <person name="Yamagishi J."/>
            <person name="Wakaguri H."/>
            <person name="Sugano S."/>
            <person name="Kawano S."/>
            <person name="Fujisaki K."/>
            <person name="Sugimoto C."/>
            <person name="Watanabe J."/>
            <person name="Suzuki Y."/>
            <person name="Kimata I."/>
            <person name="Xuan X."/>
        </authorList>
    </citation>
    <scope>NUCLEOTIDE SEQUENCE</scope>
    <source>
        <strain evidence="1">HNJ-1</strain>
    </source>
</reference>
<dbReference type="AlphaFoldDB" id="F0X5I6"/>
<dbReference type="EMBL" id="FX115754">
    <property type="protein sequence ID" value="BAJ77857.1"/>
    <property type="molecule type" value="mRNA"/>
</dbReference>
<protein>
    <submittedName>
        <fullName evidence="1">Uncharacterized protein</fullName>
    </submittedName>
</protein>
<name>F0X5I6_CRYPV</name>
<sequence length="97" mass="11556">MLIEKSHYSAYHMEIYNYIYLSPGPKIFCHVDEFLSKNRFLEIFVLHPCKVCCESPSFLMELCLTAEYSVPYVLNMKMVSLHLTFNFLFYSTNLFFL</sequence>
<organism evidence="1">
    <name type="scientific">Cryptosporidium parvum</name>
    <dbReference type="NCBI Taxonomy" id="5807"/>
    <lineage>
        <taxon>Eukaryota</taxon>
        <taxon>Sar</taxon>
        <taxon>Alveolata</taxon>
        <taxon>Apicomplexa</taxon>
        <taxon>Conoidasida</taxon>
        <taxon>Coccidia</taxon>
        <taxon>Eucoccidiorida</taxon>
        <taxon>Eimeriorina</taxon>
        <taxon>Cryptosporidiidae</taxon>
        <taxon>Cryptosporidium</taxon>
    </lineage>
</organism>